<dbReference type="InterPro" id="IPR014746">
    <property type="entry name" value="Gln_synth/guanido_kin_cat_dom"/>
</dbReference>
<comment type="similarity">
    <text evidence="2">Belongs to the CD36 family.</text>
</comment>
<evidence type="ECO:0000256" key="6">
    <source>
        <dbReference type="ARBA" id="ARBA00023180"/>
    </source>
</evidence>
<evidence type="ECO:0000313" key="9">
    <source>
        <dbReference type="Proteomes" id="UP000663881"/>
    </source>
</evidence>
<dbReference type="SUPFAM" id="SSF55931">
    <property type="entry name" value="Glutamine synthetase/guanido kinase"/>
    <property type="match status" value="1"/>
</dbReference>
<dbReference type="GO" id="GO:0005044">
    <property type="term" value="F:scavenger receptor activity"/>
    <property type="evidence" value="ECO:0007669"/>
    <property type="project" value="TreeGrafter"/>
</dbReference>
<dbReference type="GO" id="GO:0005737">
    <property type="term" value="C:cytoplasm"/>
    <property type="evidence" value="ECO:0007669"/>
    <property type="project" value="TreeGrafter"/>
</dbReference>
<evidence type="ECO:0000256" key="5">
    <source>
        <dbReference type="ARBA" id="ARBA00023136"/>
    </source>
</evidence>
<evidence type="ECO:0000256" key="2">
    <source>
        <dbReference type="ARBA" id="ARBA00010532"/>
    </source>
</evidence>
<sequence length="90" mass="10612">TNKHQTIHLRRKEDQIDYRFMIEPNLPPLHLYDNNDITEVAKVISFNGVQRLNYWSTPQANMFNGTDGSLFPPHLNKNKDVYSYNADMCR</sequence>
<dbReference type="GO" id="GO:0016874">
    <property type="term" value="F:ligase activity"/>
    <property type="evidence" value="ECO:0007669"/>
    <property type="project" value="InterPro"/>
</dbReference>
<keyword evidence="6" id="KW-0325">Glycoprotein</keyword>
<evidence type="ECO:0000259" key="7">
    <source>
        <dbReference type="Pfam" id="PF02934"/>
    </source>
</evidence>
<dbReference type="GO" id="GO:0016020">
    <property type="term" value="C:membrane"/>
    <property type="evidence" value="ECO:0007669"/>
    <property type="project" value="UniProtKB-SubCell"/>
</dbReference>
<evidence type="ECO:0000313" key="8">
    <source>
        <dbReference type="EMBL" id="CAF4466455.1"/>
    </source>
</evidence>
<accession>A0A820T4Y4</accession>
<dbReference type="PANTHER" id="PTHR11923">
    <property type="entry name" value="SCAVENGER RECEPTOR CLASS B TYPE-1 SR-B1"/>
    <property type="match status" value="1"/>
</dbReference>
<comment type="caution">
    <text evidence="8">The sequence shown here is derived from an EMBL/GenBank/DDBJ whole genome shotgun (WGS) entry which is preliminary data.</text>
</comment>
<dbReference type="PANTHER" id="PTHR11923:SF51">
    <property type="entry name" value="LYSOSOME MEMBRANE PROTEIN 2"/>
    <property type="match status" value="1"/>
</dbReference>
<keyword evidence="3" id="KW-0812">Transmembrane</keyword>
<evidence type="ECO:0000256" key="3">
    <source>
        <dbReference type="ARBA" id="ARBA00022692"/>
    </source>
</evidence>
<evidence type="ECO:0000256" key="1">
    <source>
        <dbReference type="ARBA" id="ARBA00004370"/>
    </source>
</evidence>
<evidence type="ECO:0000256" key="4">
    <source>
        <dbReference type="ARBA" id="ARBA00022989"/>
    </source>
</evidence>
<dbReference type="EMBL" id="CAJOAY010037836">
    <property type="protein sequence ID" value="CAF4466455.1"/>
    <property type="molecule type" value="Genomic_DNA"/>
</dbReference>
<comment type="subcellular location">
    <subcellularLocation>
        <location evidence="1">Membrane</location>
    </subcellularLocation>
</comment>
<protein>
    <recommendedName>
        <fullName evidence="7">Aspartyl/Glutamyl-tRNA(Gln) amidotransferase subunit B/E catalytic domain-containing protein</fullName>
    </recommendedName>
</protein>
<dbReference type="Pfam" id="PF01130">
    <property type="entry name" value="CD36"/>
    <property type="match status" value="1"/>
</dbReference>
<organism evidence="8 9">
    <name type="scientific">Adineta steineri</name>
    <dbReference type="NCBI Taxonomy" id="433720"/>
    <lineage>
        <taxon>Eukaryota</taxon>
        <taxon>Metazoa</taxon>
        <taxon>Spiralia</taxon>
        <taxon>Gnathifera</taxon>
        <taxon>Rotifera</taxon>
        <taxon>Eurotatoria</taxon>
        <taxon>Bdelloidea</taxon>
        <taxon>Adinetida</taxon>
        <taxon>Adinetidae</taxon>
        <taxon>Adineta</taxon>
    </lineage>
</organism>
<name>A0A820T4Y4_9BILA</name>
<feature type="domain" description="Aspartyl/Glutamyl-tRNA(Gln) amidotransferase subunit B/E catalytic" evidence="7">
    <location>
        <begin position="2"/>
        <end position="33"/>
    </location>
</feature>
<keyword evidence="4" id="KW-1133">Transmembrane helix</keyword>
<dbReference type="AlphaFoldDB" id="A0A820T4Y4"/>
<proteinExistence type="inferred from homology"/>
<dbReference type="Proteomes" id="UP000663881">
    <property type="component" value="Unassembled WGS sequence"/>
</dbReference>
<dbReference type="Pfam" id="PF02934">
    <property type="entry name" value="GatB_N"/>
    <property type="match status" value="1"/>
</dbReference>
<reference evidence="8" key="1">
    <citation type="submission" date="2021-02" db="EMBL/GenBank/DDBJ databases">
        <authorList>
            <person name="Nowell W R."/>
        </authorList>
    </citation>
    <scope>NUCLEOTIDE SEQUENCE</scope>
</reference>
<dbReference type="InterPro" id="IPR006075">
    <property type="entry name" value="Asn/Gln-tRNA_Trfase_suB/E_cat"/>
</dbReference>
<dbReference type="InterPro" id="IPR002159">
    <property type="entry name" value="CD36_fam"/>
</dbReference>
<feature type="non-terminal residue" evidence="8">
    <location>
        <position position="1"/>
    </location>
</feature>
<keyword evidence="5" id="KW-0472">Membrane</keyword>
<gene>
    <name evidence="8" type="ORF">OKA104_LOCUS54987</name>
</gene>